<dbReference type="InterPro" id="IPR002601">
    <property type="entry name" value="C6_domain"/>
</dbReference>
<dbReference type="Pfam" id="PF01681">
    <property type="entry name" value="C6"/>
    <property type="match status" value="1"/>
</dbReference>
<dbReference type="PANTHER" id="PTHR21629:SF5">
    <property type="entry name" value="C6 DOMAIN-CONTAINING PROTEIN"/>
    <property type="match status" value="1"/>
</dbReference>
<dbReference type="Proteomes" id="UP000005239">
    <property type="component" value="Unassembled WGS sequence"/>
</dbReference>
<dbReference type="EnsemblMetazoa" id="PPA36849.1">
    <property type="protein sequence ID" value="PPA36849.1"/>
    <property type="gene ID" value="WBGene00275218"/>
</dbReference>
<name>A0A2A6BQ94_PRIPA</name>
<gene>
    <name evidence="1" type="primary">WBGene00275218</name>
</gene>
<evidence type="ECO:0000313" key="1">
    <source>
        <dbReference type="EnsemblMetazoa" id="PPA36849.1"/>
    </source>
</evidence>
<dbReference type="AlphaFoldDB" id="A0A2A6BQ94"/>
<dbReference type="PANTHER" id="PTHR21629">
    <property type="entry name" value="C6 DOMAIN-CONTAINING PROTEIN"/>
    <property type="match status" value="1"/>
</dbReference>
<protein>
    <submittedName>
        <fullName evidence="1">C6 domain-containing protein</fullName>
    </submittedName>
</protein>
<sequence length="139" mass="14221">MRSLAQCALIAALLAVCSEACMRVNPVDPGMPACVGCKCCAQSLITYGDNQEFGQPMNSDVTDTTGACAVRTFTCISTNPANNANIAVNGGDGAPGGGELPGEAPNLDRVIMPVECNAAGTAWTYLGAPVTQVECTYNV</sequence>
<accession>A0A8R1URD1</accession>
<dbReference type="SMART" id="SM01048">
    <property type="entry name" value="C6"/>
    <property type="match status" value="1"/>
</dbReference>
<proteinExistence type="predicted"/>
<keyword evidence="2" id="KW-1185">Reference proteome</keyword>
<reference evidence="1" key="2">
    <citation type="submission" date="2022-06" db="UniProtKB">
        <authorList>
            <consortium name="EnsemblMetazoa"/>
        </authorList>
    </citation>
    <scope>IDENTIFICATION</scope>
    <source>
        <strain evidence="1">PS312</strain>
    </source>
</reference>
<accession>A0A2A6BQ94</accession>
<organism evidence="1 2">
    <name type="scientific">Pristionchus pacificus</name>
    <name type="common">Parasitic nematode worm</name>
    <dbReference type="NCBI Taxonomy" id="54126"/>
    <lineage>
        <taxon>Eukaryota</taxon>
        <taxon>Metazoa</taxon>
        <taxon>Ecdysozoa</taxon>
        <taxon>Nematoda</taxon>
        <taxon>Chromadorea</taxon>
        <taxon>Rhabditida</taxon>
        <taxon>Rhabditina</taxon>
        <taxon>Diplogasteromorpha</taxon>
        <taxon>Diplogasteroidea</taxon>
        <taxon>Neodiplogasteridae</taxon>
        <taxon>Pristionchus</taxon>
    </lineage>
</organism>
<evidence type="ECO:0000313" key="2">
    <source>
        <dbReference type="Proteomes" id="UP000005239"/>
    </source>
</evidence>
<reference evidence="2" key="1">
    <citation type="journal article" date="2008" name="Nat. Genet.">
        <title>The Pristionchus pacificus genome provides a unique perspective on nematode lifestyle and parasitism.</title>
        <authorList>
            <person name="Dieterich C."/>
            <person name="Clifton S.W."/>
            <person name="Schuster L.N."/>
            <person name="Chinwalla A."/>
            <person name="Delehaunty K."/>
            <person name="Dinkelacker I."/>
            <person name="Fulton L."/>
            <person name="Fulton R."/>
            <person name="Godfrey J."/>
            <person name="Minx P."/>
            <person name="Mitreva M."/>
            <person name="Roeseler W."/>
            <person name="Tian H."/>
            <person name="Witte H."/>
            <person name="Yang S.P."/>
            <person name="Wilson R.K."/>
            <person name="Sommer R.J."/>
        </authorList>
    </citation>
    <scope>NUCLEOTIDE SEQUENCE [LARGE SCALE GENOMIC DNA]</scope>
    <source>
        <strain evidence="2">PS312</strain>
    </source>
</reference>